<dbReference type="SUPFAM" id="SSF56935">
    <property type="entry name" value="Porins"/>
    <property type="match status" value="1"/>
</dbReference>
<protein>
    <recommendedName>
        <fullName evidence="3">TonB-dependent receptor plug domain-containing protein</fullName>
    </recommendedName>
</protein>
<dbReference type="EMBL" id="JBHTJR010000045">
    <property type="protein sequence ID" value="MFD0993201.1"/>
    <property type="molecule type" value="Genomic_DNA"/>
</dbReference>
<proteinExistence type="predicted"/>
<name>A0ABW3JUE1_9FLAO</name>
<reference evidence="2" key="1">
    <citation type="journal article" date="2019" name="Int. J. Syst. Evol. Microbiol.">
        <title>The Global Catalogue of Microorganisms (GCM) 10K type strain sequencing project: providing services to taxonomists for standard genome sequencing and annotation.</title>
        <authorList>
            <consortium name="The Broad Institute Genomics Platform"/>
            <consortium name="The Broad Institute Genome Sequencing Center for Infectious Disease"/>
            <person name="Wu L."/>
            <person name="Ma J."/>
        </authorList>
    </citation>
    <scope>NUCLEOTIDE SEQUENCE [LARGE SCALE GENOMIC DNA]</scope>
    <source>
        <strain evidence="2">CCUG 60527</strain>
    </source>
</reference>
<dbReference type="Proteomes" id="UP001597062">
    <property type="component" value="Unassembled WGS sequence"/>
</dbReference>
<evidence type="ECO:0000313" key="1">
    <source>
        <dbReference type="EMBL" id="MFD0993201.1"/>
    </source>
</evidence>
<accession>A0ABW3JUE1</accession>
<comment type="caution">
    <text evidence="1">The sequence shown here is derived from an EMBL/GenBank/DDBJ whole genome shotgun (WGS) entry which is preliminary data.</text>
</comment>
<evidence type="ECO:0008006" key="3">
    <source>
        <dbReference type="Google" id="ProtNLM"/>
    </source>
</evidence>
<dbReference type="Gene3D" id="2.170.130.10">
    <property type="entry name" value="TonB-dependent receptor, plug domain"/>
    <property type="match status" value="1"/>
</dbReference>
<organism evidence="1 2">
    <name type="scientific">Tenacibaculum geojense</name>
    <dbReference type="NCBI Taxonomy" id="915352"/>
    <lineage>
        <taxon>Bacteria</taxon>
        <taxon>Pseudomonadati</taxon>
        <taxon>Bacteroidota</taxon>
        <taxon>Flavobacteriia</taxon>
        <taxon>Flavobacteriales</taxon>
        <taxon>Flavobacteriaceae</taxon>
        <taxon>Tenacibaculum</taxon>
    </lineage>
</organism>
<dbReference type="InterPro" id="IPR037066">
    <property type="entry name" value="Plug_dom_sf"/>
</dbReference>
<dbReference type="RefSeq" id="WP_386107215.1">
    <property type="nucleotide sequence ID" value="NZ_JBHTJR010000045.1"/>
</dbReference>
<keyword evidence="2" id="KW-1185">Reference proteome</keyword>
<sequence>MQKSIFIIALLLTSFTFYGQEIDSLKIKNIKTDKHQKTLLNSGIKNANEVLYIVDGIEYPYERLKKINPKAISSLTVLKDKKATDKYGEKGKNGVIVINLK</sequence>
<gene>
    <name evidence="1" type="ORF">ACFQ1U_08290</name>
</gene>
<evidence type="ECO:0000313" key="2">
    <source>
        <dbReference type="Proteomes" id="UP001597062"/>
    </source>
</evidence>